<keyword evidence="3" id="KW-1185">Reference proteome</keyword>
<reference evidence="2 3" key="1">
    <citation type="submission" date="2021-11" db="EMBL/GenBank/DDBJ databases">
        <title>Black yeast isolated from Biological Soil Crust.</title>
        <authorList>
            <person name="Kurbessoian T."/>
        </authorList>
    </citation>
    <scope>NUCLEOTIDE SEQUENCE [LARGE SCALE GENOMIC DNA]</scope>
    <source>
        <strain evidence="2 3">CCFEE 5522</strain>
    </source>
</reference>
<evidence type="ECO:0000256" key="1">
    <source>
        <dbReference type="SAM" id="MobiDB-lite"/>
    </source>
</evidence>
<feature type="region of interest" description="Disordered" evidence="1">
    <location>
        <begin position="306"/>
        <end position="339"/>
    </location>
</feature>
<feature type="region of interest" description="Disordered" evidence="1">
    <location>
        <begin position="365"/>
        <end position="395"/>
    </location>
</feature>
<sequence>MAAASPYPTMPAPVRLAKANNVHRKPTRPFDARLLVIKLEAARLKQVMAAQQPLVDINAVDVSAAQNHHLWETVVNTAPIPQQPPVQTTAPNVSNKRATYIPRNAAKHFAATATPKASLTEASKDLKRGKSHEARVKPDLHTDSMPAVHPKQLNAALRLGVSGSEVATAAAEVEPKPAFLAVPAADSRRANRHSRVLLPGTYGKPRQSRVVPAVPGTRLSSKARSQWPEDATSRGDQIPCKSSYKPGDAAKRAAERRKSQIIAAKCKPITINDGTTKTHHREFSFEFADQKRTEIPGPFHSAVAEDVDSQHHATQRPALKPHDRHNWAQESQCGDEMRDHHHHHHLRLHLGRRKSSWTLRDREDTQQALESGGGGSTSASRLQGPLRHKSADAIPDRQGLISDAVRLIKKQEKAKRRQTIVGFFKRL</sequence>
<comment type="caution">
    <text evidence="2">The sequence shown here is derived from an EMBL/GenBank/DDBJ whole genome shotgun (WGS) entry which is preliminary data.</text>
</comment>
<evidence type="ECO:0000313" key="3">
    <source>
        <dbReference type="Proteomes" id="UP001324427"/>
    </source>
</evidence>
<dbReference type="AlphaFoldDB" id="A0AAV9JRC2"/>
<protein>
    <submittedName>
        <fullName evidence="2">Uncharacterized protein</fullName>
    </submittedName>
</protein>
<feature type="region of interest" description="Disordered" evidence="1">
    <location>
        <begin position="198"/>
        <end position="254"/>
    </location>
</feature>
<organism evidence="2 3">
    <name type="scientific">Oleoguttula mirabilis</name>
    <dbReference type="NCBI Taxonomy" id="1507867"/>
    <lineage>
        <taxon>Eukaryota</taxon>
        <taxon>Fungi</taxon>
        <taxon>Dikarya</taxon>
        <taxon>Ascomycota</taxon>
        <taxon>Pezizomycotina</taxon>
        <taxon>Dothideomycetes</taxon>
        <taxon>Dothideomycetidae</taxon>
        <taxon>Mycosphaerellales</taxon>
        <taxon>Teratosphaeriaceae</taxon>
        <taxon>Oleoguttula</taxon>
    </lineage>
</organism>
<name>A0AAV9JRC2_9PEZI</name>
<dbReference type="Proteomes" id="UP001324427">
    <property type="component" value="Unassembled WGS sequence"/>
</dbReference>
<proteinExistence type="predicted"/>
<evidence type="ECO:0000313" key="2">
    <source>
        <dbReference type="EMBL" id="KAK4547932.1"/>
    </source>
</evidence>
<dbReference type="EMBL" id="JAVFHQ010000009">
    <property type="protein sequence ID" value="KAK4547932.1"/>
    <property type="molecule type" value="Genomic_DNA"/>
</dbReference>
<gene>
    <name evidence="2" type="ORF">LTR36_010651</name>
</gene>
<accession>A0AAV9JRC2</accession>